<reference evidence="2 3" key="1">
    <citation type="submission" date="2018-06" db="EMBL/GenBank/DDBJ databases">
        <title>A transcriptomic atlas of mushroom development highlights an independent origin of complex multicellularity.</title>
        <authorList>
            <consortium name="DOE Joint Genome Institute"/>
            <person name="Krizsan K."/>
            <person name="Almasi E."/>
            <person name="Merenyi Z."/>
            <person name="Sahu N."/>
            <person name="Viragh M."/>
            <person name="Koszo T."/>
            <person name="Mondo S."/>
            <person name="Kiss B."/>
            <person name="Balint B."/>
            <person name="Kues U."/>
            <person name="Barry K."/>
            <person name="Hegedus J.C."/>
            <person name="Henrissat B."/>
            <person name="Johnson J."/>
            <person name="Lipzen A."/>
            <person name="Ohm R."/>
            <person name="Nagy I."/>
            <person name="Pangilinan J."/>
            <person name="Yan J."/>
            <person name="Xiong Y."/>
            <person name="Grigoriev I.V."/>
            <person name="Hibbett D.S."/>
            <person name="Nagy L.G."/>
        </authorList>
    </citation>
    <scope>NUCLEOTIDE SEQUENCE [LARGE SCALE GENOMIC DNA]</scope>
    <source>
        <strain evidence="2 3">SZMC22713</strain>
    </source>
</reference>
<evidence type="ECO:0000256" key="1">
    <source>
        <dbReference type="SAM" id="MobiDB-lite"/>
    </source>
</evidence>
<dbReference type="GO" id="GO:0004867">
    <property type="term" value="F:serine-type endopeptidase inhibitor activity"/>
    <property type="evidence" value="ECO:0007669"/>
    <property type="project" value="InterPro"/>
</dbReference>
<evidence type="ECO:0000313" key="2">
    <source>
        <dbReference type="EMBL" id="TDL14464.1"/>
    </source>
</evidence>
<feature type="region of interest" description="Disordered" evidence="1">
    <location>
        <begin position="119"/>
        <end position="141"/>
    </location>
</feature>
<dbReference type="VEuPathDB" id="FungiDB:BD410DRAFT_903034"/>
<dbReference type="SUPFAM" id="SSF50370">
    <property type="entry name" value="Ricin B-like lectins"/>
    <property type="match status" value="1"/>
</dbReference>
<dbReference type="AlphaFoldDB" id="A0A4Y7PGA0"/>
<accession>A0A4Y7PGA0</accession>
<evidence type="ECO:0008006" key="4">
    <source>
        <dbReference type="Google" id="ProtNLM"/>
    </source>
</evidence>
<dbReference type="Gene3D" id="2.80.10.50">
    <property type="match status" value="1"/>
</dbReference>
<proteinExistence type="predicted"/>
<organism evidence="2 3">
    <name type="scientific">Rickenella mellea</name>
    <dbReference type="NCBI Taxonomy" id="50990"/>
    <lineage>
        <taxon>Eukaryota</taxon>
        <taxon>Fungi</taxon>
        <taxon>Dikarya</taxon>
        <taxon>Basidiomycota</taxon>
        <taxon>Agaricomycotina</taxon>
        <taxon>Agaricomycetes</taxon>
        <taxon>Hymenochaetales</taxon>
        <taxon>Rickenellaceae</taxon>
        <taxon>Rickenella</taxon>
    </lineage>
</organism>
<sequence>MSPNVIPTGKYLIKNAGFKNLAYLPDSNYDSSLTANASIEIDGAQKWNITQLSNGHYNIQNYQNVSFASCGTRAEKGHRVVGRDNAKQWVLTETKIKNQYVISPSDSEVFWGLDNGEEHTPITLTQTPTDPRNQWTFESTP</sequence>
<dbReference type="STRING" id="50990.A0A4Y7PGA0"/>
<keyword evidence="3" id="KW-1185">Reference proteome</keyword>
<name>A0A4Y7PGA0_9AGAM</name>
<evidence type="ECO:0000313" key="3">
    <source>
        <dbReference type="Proteomes" id="UP000294933"/>
    </source>
</evidence>
<dbReference type="InterPro" id="IPR035992">
    <property type="entry name" value="Ricin_B-like_lectins"/>
</dbReference>
<protein>
    <recommendedName>
        <fullName evidence="4">Ricin B lectin domain-containing protein</fullName>
    </recommendedName>
</protein>
<dbReference type="Proteomes" id="UP000294933">
    <property type="component" value="Unassembled WGS sequence"/>
</dbReference>
<dbReference type="OrthoDB" id="3266227at2759"/>
<dbReference type="EMBL" id="ML170336">
    <property type="protein sequence ID" value="TDL14464.1"/>
    <property type="molecule type" value="Genomic_DNA"/>
</dbReference>
<feature type="compositionally biased region" description="Polar residues" evidence="1">
    <location>
        <begin position="122"/>
        <end position="141"/>
    </location>
</feature>
<gene>
    <name evidence="2" type="ORF">BD410DRAFT_903034</name>
</gene>